<comment type="caution">
    <text evidence="1">The sequence shown here is derived from an EMBL/GenBank/DDBJ whole genome shotgun (WGS) entry which is preliminary data.</text>
</comment>
<dbReference type="EMBL" id="DUZY01000002">
    <property type="protein sequence ID" value="DAD27446.1"/>
    <property type="molecule type" value="Genomic_DNA"/>
</dbReference>
<keyword evidence="2" id="KW-1185">Reference proteome</keyword>
<proteinExistence type="predicted"/>
<gene>
    <name evidence="1" type="ORF">HUJ06_028913</name>
</gene>
<dbReference type="Proteomes" id="UP000607653">
    <property type="component" value="Unassembled WGS sequence"/>
</dbReference>
<evidence type="ECO:0000313" key="2">
    <source>
        <dbReference type="Proteomes" id="UP000607653"/>
    </source>
</evidence>
<name>A0A822Y8B2_NELNU</name>
<dbReference type="AlphaFoldDB" id="A0A822Y8B2"/>
<reference evidence="1 2" key="1">
    <citation type="journal article" date="2020" name="Mol. Biol. Evol.">
        <title>Distinct Expression and Methylation Patterns for Genes with Different Fates following a Single Whole-Genome Duplication in Flowering Plants.</title>
        <authorList>
            <person name="Shi T."/>
            <person name="Rahmani R.S."/>
            <person name="Gugger P.F."/>
            <person name="Wang M."/>
            <person name="Li H."/>
            <person name="Zhang Y."/>
            <person name="Li Z."/>
            <person name="Wang Q."/>
            <person name="Van de Peer Y."/>
            <person name="Marchal K."/>
            <person name="Chen J."/>
        </authorList>
    </citation>
    <scope>NUCLEOTIDE SEQUENCE [LARGE SCALE GENOMIC DNA]</scope>
    <source>
        <tissue evidence="1">Leaf</tissue>
    </source>
</reference>
<evidence type="ECO:0000313" key="1">
    <source>
        <dbReference type="EMBL" id="DAD27446.1"/>
    </source>
</evidence>
<sequence>MVRRNGSCRRRRERMNEDGDLHAVIATVGADEVITFRLVKRDEVLAAAPVPDSSVSGAVVVIRLVHFEHIVLVLLVPKSCCDIKEENQNVRSEGGVLSGIARGGGGTYR</sequence>
<protein>
    <submittedName>
        <fullName evidence="1">Uncharacterized protein</fullName>
    </submittedName>
</protein>
<organism evidence="1 2">
    <name type="scientific">Nelumbo nucifera</name>
    <name type="common">Sacred lotus</name>
    <dbReference type="NCBI Taxonomy" id="4432"/>
    <lineage>
        <taxon>Eukaryota</taxon>
        <taxon>Viridiplantae</taxon>
        <taxon>Streptophyta</taxon>
        <taxon>Embryophyta</taxon>
        <taxon>Tracheophyta</taxon>
        <taxon>Spermatophyta</taxon>
        <taxon>Magnoliopsida</taxon>
        <taxon>Proteales</taxon>
        <taxon>Nelumbonaceae</taxon>
        <taxon>Nelumbo</taxon>
    </lineage>
</organism>
<accession>A0A822Y8B2</accession>